<dbReference type="Pfam" id="PF02518">
    <property type="entry name" value="HATPase_c"/>
    <property type="match status" value="1"/>
</dbReference>
<name>A0A6N7XBM0_9FIRM</name>
<evidence type="ECO:0000256" key="1">
    <source>
        <dbReference type="ARBA" id="ARBA00000085"/>
    </source>
</evidence>
<dbReference type="GO" id="GO:0016036">
    <property type="term" value="P:cellular response to phosphate starvation"/>
    <property type="evidence" value="ECO:0007669"/>
    <property type="project" value="TreeGrafter"/>
</dbReference>
<dbReference type="InterPro" id="IPR050351">
    <property type="entry name" value="BphY/WalK/GraS-like"/>
</dbReference>
<evidence type="ECO:0000256" key="5">
    <source>
        <dbReference type="ARBA" id="ARBA00022679"/>
    </source>
</evidence>
<feature type="transmembrane region" description="Helical" evidence="8">
    <location>
        <begin position="70"/>
        <end position="91"/>
    </location>
</feature>
<dbReference type="AlphaFoldDB" id="A0A6N7XBM0"/>
<accession>A0A6N7XBM0</accession>
<dbReference type="PANTHER" id="PTHR45453:SF3">
    <property type="entry name" value="HISTIDINE KINASE"/>
    <property type="match status" value="1"/>
</dbReference>
<dbReference type="GO" id="GO:0005886">
    <property type="term" value="C:plasma membrane"/>
    <property type="evidence" value="ECO:0007669"/>
    <property type="project" value="TreeGrafter"/>
</dbReference>
<keyword evidence="5" id="KW-0808">Transferase</keyword>
<comment type="catalytic activity">
    <reaction evidence="1">
        <text>ATP + protein L-histidine = ADP + protein N-phospho-L-histidine.</text>
        <dbReference type="EC" id="2.7.13.3"/>
    </reaction>
</comment>
<dbReference type="GO" id="GO:0000155">
    <property type="term" value="F:phosphorelay sensor kinase activity"/>
    <property type="evidence" value="ECO:0007669"/>
    <property type="project" value="InterPro"/>
</dbReference>
<keyword evidence="11" id="KW-1185">Reference proteome</keyword>
<dbReference type="InterPro" id="IPR005467">
    <property type="entry name" value="His_kinase_dom"/>
</dbReference>
<evidence type="ECO:0000256" key="4">
    <source>
        <dbReference type="ARBA" id="ARBA00022553"/>
    </source>
</evidence>
<protein>
    <recommendedName>
        <fullName evidence="3">histidine kinase</fullName>
        <ecNumber evidence="3">2.7.13.3</ecNumber>
    </recommendedName>
</protein>
<keyword evidence="6 10" id="KW-0418">Kinase</keyword>
<dbReference type="InterPro" id="IPR036097">
    <property type="entry name" value="HisK_dim/P_sf"/>
</dbReference>
<dbReference type="InterPro" id="IPR036890">
    <property type="entry name" value="HATPase_C_sf"/>
</dbReference>
<dbReference type="Proteomes" id="UP000440713">
    <property type="component" value="Unassembled WGS sequence"/>
</dbReference>
<dbReference type="Gene3D" id="3.30.565.10">
    <property type="entry name" value="Histidine kinase-like ATPase, C-terminal domain"/>
    <property type="match status" value="1"/>
</dbReference>
<dbReference type="EC" id="2.7.13.3" evidence="3"/>
<dbReference type="SMART" id="SM00388">
    <property type="entry name" value="HisKA"/>
    <property type="match status" value="1"/>
</dbReference>
<keyword evidence="4" id="KW-0597">Phosphoprotein</keyword>
<dbReference type="Pfam" id="PF00512">
    <property type="entry name" value="HisKA"/>
    <property type="match status" value="1"/>
</dbReference>
<evidence type="ECO:0000259" key="9">
    <source>
        <dbReference type="PROSITE" id="PS50109"/>
    </source>
</evidence>
<dbReference type="EMBL" id="VUNE01000001">
    <property type="protein sequence ID" value="MST62076.1"/>
    <property type="molecule type" value="Genomic_DNA"/>
</dbReference>
<dbReference type="SUPFAM" id="SSF55874">
    <property type="entry name" value="ATPase domain of HSP90 chaperone/DNA topoisomerase II/histidine kinase"/>
    <property type="match status" value="1"/>
</dbReference>
<evidence type="ECO:0000256" key="6">
    <source>
        <dbReference type="ARBA" id="ARBA00022777"/>
    </source>
</evidence>
<feature type="domain" description="Histidine kinase" evidence="9">
    <location>
        <begin position="119"/>
        <end position="339"/>
    </location>
</feature>
<evidence type="ECO:0000256" key="3">
    <source>
        <dbReference type="ARBA" id="ARBA00012438"/>
    </source>
</evidence>
<sequence>MFNKLKENISEKNIKKLRTKIFVMTFVLEIIFAFTTVVAIYLLIPAIIESKKLSQPDLLLILQNEIKSDIFLFPGLLVIISLFSLIGSYLLSGIVTEPLIRIIDYDKFQMTRKKEFIGAISHDLKTPITVISGQLEGMIYNVGKFKDRDLYLKKCYDATQEMKQLVDKMMEISKNEILNKREASEYIRIDKLIEKSIEKHKFLYEKKNMRLIKNIRTSKKIFANETDIESVLNNIIGNAIMYSPEYNTVIITANEERHTLSGYTVVLTVENTGVTVSKEHLAKIFDPLYRVDSSRNRNSGGSGFGLFFVSQILENYGFKYEMFSRENSTVFKIEFESNNINLCTK</sequence>
<evidence type="ECO:0000256" key="2">
    <source>
        <dbReference type="ARBA" id="ARBA00004370"/>
    </source>
</evidence>
<reference evidence="10 11" key="1">
    <citation type="submission" date="2019-08" db="EMBL/GenBank/DDBJ databases">
        <title>In-depth cultivation of the pig gut microbiome towards novel bacterial diversity and tailored functional studies.</title>
        <authorList>
            <person name="Wylensek D."/>
            <person name="Hitch T.C.A."/>
            <person name="Clavel T."/>
        </authorList>
    </citation>
    <scope>NUCLEOTIDE SEQUENCE [LARGE SCALE GENOMIC DNA]</scope>
    <source>
        <strain evidence="10 11">WCA-SAB-591-4A-A</strain>
    </source>
</reference>
<comment type="caution">
    <text evidence="10">The sequence shown here is derived from an EMBL/GenBank/DDBJ whole genome shotgun (WGS) entry which is preliminary data.</text>
</comment>
<evidence type="ECO:0000256" key="8">
    <source>
        <dbReference type="SAM" id="Phobius"/>
    </source>
</evidence>
<keyword evidence="8" id="KW-0812">Transmembrane</keyword>
<evidence type="ECO:0000256" key="7">
    <source>
        <dbReference type="ARBA" id="ARBA00023012"/>
    </source>
</evidence>
<dbReference type="GO" id="GO:0004721">
    <property type="term" value="F:phosphoprotein phosphatase activity"/>
    <property type="evidence" value="ECO:0007669"/>
    <property type="project" value="TreeGrafter"/>
</dbReference>
<dbReference type="Gene3D" id="1.10.287.130">
    <property type="match status" value="1"/>
</dbReference>
<keyword evidence="8" id="KW-0472">Membrane</keyword>
<dbReference type="RefSeq" id="WP_154537433.1">
    <property type="nucleotide sequence ID" value="NZ_JAQYHJ010000149.1"/>
</dbReference>
<dbReference type="InterPro" id="IPR003661">
    <property type="entry name" value="HisK_dim/P_dom"/>
</dbReference>
<comment type="subcellular location">
    <subcellularLocation>
        <location evidence="2">Membrane</location>
    </subcellularLocation>
</comment>
<dbReference type="PROSITE" id="PS50109">
    <property type="entry name" value="HIS_KIN"/>
    <property type="match status" value="1"/>
</dbReference>
<proteinExistence type="predicted"/>
<keyword evidence="7" id="KW-0902">Two-component regulatory system</keyword>
<dbReference type="PRINTS" id="PR00344">
    <property type="entry name" value="BCTRLSENSOR"/>
</dbReference>
<keyword evidence="8" id="KW-1133">Transmembrane helix</keyword>
<dbReference type="SMART" id="SM00387">
    <property type="entry name" value="HATPase_c"/>
    <property type="match status" value="1"/>
</dbReference>
<dbReference type="CDD" id="cd00082">
    <property type="entry name" value="HisKA"/>
    <property type="match status" value="1"/>
</dbReference>
<gene>
    <name evidence="10" type="ORF">FYJ71_03685</name>
</gene>
<dbReference type="InterPro" id="IPR004358">
    <property type="entry name" value="Sig_transdc_His_kin-like_C"/>
</dbReference>
<organism evidence="10 11">
    <name type="scientific">Peptostreptococcus porci</name>
    <dbReference type="NCBI Taxonomy" id="2652282"/>
    <lineage>
        <taxon>Bacteria</taxon>
        <taxon>Bacillati</taxon>
        <taxon>Bacillota</taxon>
        <taxon>Clostridia</taxon>
        <taxon>Peptostreptococcales</taxon>
        <taxon>Peptostreptococcaceae</taxon>
        <taxon>Peptostreptococcus</taxon>
    </lineage>
</organism>
<dbReference type="SUPFAM" id="SSF47384">
    <property type="entry name" value="Homodimeric domain of signal transducing histidine kinase"/>
    <property type="match status" value="1"/>
</dbReference>
<feature type="transmembrane region" description="Helical" evidence="8">
    <location>
        <begin position="21"/>
        <end position="48"/>
    </location>
</feature>
<evidence type="ECO:0000313" key="11">
    <source>
        <dbReference type="Proteomes" id="UP000440713"/>
    </source>
</evidence>
<evidence type="ECO:0000313" key="10">
    <source>
        <dbReference type="EMBL" id="MST62076.1"/>
    </source>
</evidence>
<dbReference type="InterPro" id="IPR003594">
    <property type="entry name" value="HATPase_dom"/>
</dbReference>
<dbReference type="PANTHER" id="PTHR45453">
    <property type="entry name" value="PHOSPHATE REGULON SENSOR PROTEIN PHOR"/>
    <property type="match status" value="1"/>
</dbReference>